<dbReference type="SUPFAM" id="SSF52151">
    <property type="entry name" value="FabD/lysophospholipase-like"/>
    <property type="match status" value="1"/>
</dbReference>
<dbReference type="GeneID" id="64220385"/>
<keyword evidence="2 4" id="KW-0012">Acyltransferase</keyword>
<dbReference type="InterPro" id="IPR050858">
    <property type="entry name" value="Mal-CoA-ACP_Trans/PKS_FabD"/>
</dbReference>
<evidence type="ECO:0000313" key="5">
    <source>
        <dbReference type="EMBL" id="ARF67815.1"/>
    </source>
</evidence>
<evidence type="ECO:0000256" key="4">
    <source>
        <dbReference type="PIRNR" id="PIRNR000446"/>
    </source>
</evidence>
<accession>A0A1U9YLW7</accession>
<dbReference type="EC" id="2.3.1.39" evidence="4"/>
<dbReference type="InterPro" id="IPR016035">
    <property type="entry name" value="Acyl_Trfase/lysoPLipase"/>
</dbReference>
<evidence type="ECO:0000313" key="6">
    <source>
        <dbReference type="Proteomes" id="UP000192727"/>
    </source>
</evidence>
<dbReference type="Pfam" id="PF00698">
    <property type="entry name" value="Acyl_transf_1"/>
    <property type="match status" value="1"/>
</dbReference>
<dbReference type="RefSeq" id="WP_077996038.1">
    <property type="nucleotide sequence ID" value="NZ_CP019794.1"/>
</dbReference>
<keyword evidence="1 4" id="KW-0808">Transferase</keyword>
<dbReference type="AlphaFoldDB" id="A0A1U9YLW7"/>
<dbReference type="Proteomes" id="UP000192727">
    <property type="component" value="Chromosome"/>
</dbReference>
<dbReference type="SUPFAM" id="SSF55048">
    <property type="entry name" value="Probable ACP-binding domain of malonyl-CoA ACP transacylase"/>
    <property type="match status" value="1"/>
</dbReference>
<dbReference type="PIRSF" id="PIRSF000446">
    <property type="entry name" value="Mct"/>
    <property type="match status" value="1"/>
</dbReference>
<dbReference type="GO" id="GO:0006633">
    <property type="term" value="P:fatty acid biosynthetic process"/>
    <property type="evidence" value="ECO:0007669"/>
    <property type="project" value="TreeGrafter"/>
</dbReference>
<dbReference type="InterPro" id="IPR024925">
    <property type="entry name" value="Malonyl_CoA-ACP_transAc"/>
</dbReference>
<proteinExistence type="inferred from homology"/>
<comment type="catalytic activity">
    <reaction evidence="3 4">
        <text>holo-[ACP] + malonyl-CoA = malonyl-[ACP] + CoA</text>
        <dbReference type="Rhea" id="RHEA:41792"/>
        <dbReference type="Rhea" id="RHEA-COMP:9623"/>
        <dbReference type="Rhea" id="RHEA-COMP:9685"/>
        <dbReference type="ChEBI" id="CHEBI:57287"/>
        <dbReference type="ChEBI" id="CHEBI:57384"/>
        <dbReference type="ChEBI" id="CHEBI:64479"/>
        <dbReference type="ChEBI" id="CHEBI:78449"/>
        <dbReference type="EC" id="2.3.1.39"/>
    </reaction>
</comment>
<dbReference type="GO" id="GO:0004314">
    <property type="term" value="F:[acyl-carrier-protein] S-malonyltransferase activity"/>
    <property type="evidence" value="ECO:0007669"/>
    <property type="project" value="UniProtKB-EC"/>
</dbReference>
<dbReference type="InterPro" id="IPR016036">
    <property type="entry name" value="Malonyl_transacylase_ACP-bd"/>
</dbReference>
<dbReference type="InterPro" id="IPR014043">
    <property type="entry name" value="Acyl_transferase_dom"/>
</dbReference>
<comment type="similarity">
    <text evidence="4">Belongs to the fabD family.</text>
</comment>
<name>A0A1U9YLW7_9BACL</name>
<reference evidence="5 6" key="1">
    <citation type="submission" date="2017-03" db="EMBL/GenBank/DDBJ databases">
        <title>Paenibacillus larvae genome sequencing.</title>
        <authorList>
            <person name="Dingman D.W."/>
        </authorList>
    </citation>
    <scope>NUCLEOTIDE SEQUENCE [LARGE SCALE GENOMIC DNA]</scope>
    <source>
        <strain evidence="5 6">SAG 10367</strain>
    </source>
</reference>
<evidence type="ECO:0000256" key="1">
    <source>
        <dbReference type="ARBA" id="ARBA00022679"/>
    </source>
</evidence>
<dbReference type="InterPro" id="IPR001227">
    <property type="entry name" value="Ac_transferase_dom_sf"/>
</dbReference>
<protein>
    <recommendedName>
        <fullName evidence="4">Malonyl CoA-acyl carrier protein transacylase</fullName>
        <ecNumber evidence="4">2.3.1.39</ecNumber>
    </recommendedName>
</protein>
<gene>
    <name evidence="5" type="ORF">B7C51_08195</name>
</gene>
<dbReference type="Gene3D" id="3.30.70.250">
    <property type="entry name" value="Malonyl-CoA ACP transacylase, ACP-binding"/>
    <property type="match status" value="1"/>
</dbReference>
<organism evidence="5 6">
    <name type="scientific">Paenibacillus larvae subsp. pulvifaciens</name>
    <dbReference type="NCBI Taxonomy" id="1477"/>
    <lineage>
        <taxon>Bacteria</taxon>
        <taxon>Bacillati</taxon>
        <taxon>Bacillota</taxon>
        <taxon>Bacilli</taxon>
        <taxon>Bacillales</taxon>
        <taxon>Paenibacillaceae</taxon>
        <taxon>Paenibacillus</taxon>
    </lineage>
</organism>
<dbReference type="PANTHER" id="PTHR42681:SF1">
    <property type="entry name" value="MALONYL-COA-ACYL CARRIER PROTEIN TRANSACYLASE, MITOCHONDRIAL"/>
    <property type="match status" value="1"/>
</dbReference>
<evidence type="ECO:0000256" key="3">
    <source>
        <dbReference type="ARBA" id="ARBA00048462"/>
    </source>
</evidence>
<dbReference type="GO" id="GO:0005829">
    <property type="term" value="C:cytosol"/>
    <property type="evidence" value="ECO:0007669"/>
    <property type="project" value="TreeGrafter"/>
</dbReference>
<evidence type="ECO:0000256" key="2">
    <source>
        <dbReference type="ARBA" id="ARBA00023315"/>
    </source>
</evidence>
<dbReference type="Gene3D" id="3.40.366.10">
    <property type="entry name" value="Malonyl-Coenzyme A Acyl Carrier Protein, domain 2"/>
    <property type="match status" value="1"/>
</dbReference>
<dbReference type="EMBL" id="CP020557">
    <property type="protein sequence ID" value="ARF67815.1"/>
    <property type="molecule type" value="Genomic_DNA"/>
</dbReference>
<dbReference type="PANTHER" id="PTHR42681">
    <property type="entry name" value="MALONYL-COA-ACYL CARRIER PROTEIN TRANSACYLASE, MITOCHONDRIAL"/>
    <property type="match status" value="1"/>
</dbReference>
<sequence>MIAFIFPGQGSQTVGMCKGYYDKFPEIFNPLFEEANDTLGFDLKKICLYGPMEQLTETSVAQPAILTVSTGISRVLASMNIRASMVAGHSFGQFSALVEAGVLPFNDALRIVRKRGQAMSQVKIPGSMLGVVTNTREKILHIIEEAKPYQIDIGAYNSPTQVVFSGASANVEQFQKDISQLPGVKVRMLATSQAFHSRLMSEMVAEFMEYVHSFPMQRARIPIILNCSAEKTVDEGAILEDIKLQCTETILWETTINALLDAGIEHFIEVGPGNTLTKLCWLFQQNISVFSTETPMKLKKMAELWKKEWKGECTDV</sequence>
<dbReference type="SMART" id="SM00827">
    <property type="entry name" value="PKS_AT"/>
    <property type="match status" value="1"/>
</dbReference>